<dbReference type="OrthoDB" id="7718079at2759"/>
<dbReference type="AlphaFoldDB" id="A0A9J6B9F5"/>
<evidence type="ECO:0000313" key="3">
    <source>
        <dbReference type="Proteomes" id="UP001107558"/>
    </source>
</evidence>
<feature type="signal peptide" evidence="1">
    <location>
        <begin position="1"/>
        <end position="21"/>
    </location>
</feature>
<proteinExistence type="predicted"/>
<keyword evidence="3" id="KW-1185">Reference proteome</keyword>
<accession>A0A9J6B9F5</accession>
<organism evidence="2 3">
    <name type="scientific">Polypedilum vanderplanki</name>
    <name type="common">Sleeping chironomid midge</name>
    <dbReference type="NCBI Taxonomy" id="319348"/>
    <lineage>
        <taxon>Eukaryota</taxon>
        <taxon>Metazoa</taxon>
        <taxon>Ecdysozoa</taxon>
        <taxon>Arthropoda</taxon>
        <taxon>Hexapoda</taxon>
        <taxon>Insecta</taxon>
        <taxon>Pterygota</taxon>
        <taxon>Neoptera</taxon>
        <taxon>Endopterygota</taxon>
        <taxon>Diptera</taxon>
        <taxon>Nematocera</taxon>
        <taxon>Chironomoidea</taxon>
        <taxon>Chironomidae</taxon>
        <taxon>Chironominae</taxon>
        <taxon>Polypedilum</taxon>
        <taxon>Polypedilum</taxon>
    </lineage>
</organism>
<dbReference type="Proteomes" id="UP001107558">
    <property type="component" value="Chromosome 4"/>
</dbReference>
<protein>
    <submittedName>
        <fullName evidence="2">Uncharacterized protein</fullName>
    </submittedName>
</protein>
<evidence type="ECO:0000256" key="1">
    <source>
        <dbReference type="SAM" id="SignalP"/>
    </source>
</evidence>
<name>A0A9J6B9F5_POLVA</name>
<comment type="caution">
    <text evidence="2">The sequence shown here is derived from an EMBL/GenBank/DDBJ whole genome shotgun (WGS) entry which is preliminary data.</text>
</comment>
<gene>
    <name evidence="2" type="ORF">PVAND_014381</name>
</gene>
<sequence length="192" mass="21962">MSVKVLTLLFVVYSVTKIASSGNFHILNLSNCLDEKIDYQKDSDIEVKDVTYEKNEKSFVDILHGKYIVHVHNDHSDSEIVFTFFSCPLGSTAPCKDNPKQYIEKIDCERFLTDSTGPWYVFAPAMDQRNVCATATGSFDFTRAHLNSTFVEKYIDIKEGHYQIKVVHHVPGESMDTKNMRSCIEFDFDILP</sequence>
<reference evidence="2" key="1">
    <citation type="submission" date="2021-03" db="EMBL/GenBank/DDBJ databases">
        <title>Chromosome level genome of the anhydrobiotic midge Polypedilum vanderplanki.</title>
        <authorList>
            <person name="Yoshida Y."/>
            <person name="Kikawada T."/>
            <person name="Gusev O."/>
        </authorList>
    </citation>
    <scope>NUCLEOTIDE SEQUENCE</scope>
    <source>
        <strain evidence="2">NIAS01</strain>
        <tissue evidence="2">Whole body or cell culture</tissue>
    </source>
</reference>
<keyword evidence="1" id="KW-0732">Signal</keyword>
<evidence type="ECO:0000313" key="2">
    <source>
        <dbReference type="EMBL" id="KAG5666346.1"/>
    </source>
</evidence>
<feature type="chain" id="PRO_5039920281" evidence="1">
    <location>
        <begin position="22"/>
        <end position="192"/>
    </location>
</feature>
<dbReference type="EMBL" id="JADBJN010000004">
    <property type="protein sequence ID" value="KAG5666346.1"/>
    <property type="molecule type" value="Genomic_DNA"/>
</dbReference>